<evidence type="ECO:0008006" key="4">
    <source>
        <dbReference type="Google" id="ProtNLM"/>
    </source>
</evidence>
<keyword evidence="1" id="KW-0732">Signal</keyword>
<evidence type="ECO:0000313" key="3">
    <source>
        <dbReference type="Proteomes" id="UP000637774"/>
    </source>
</evidence>
<accession>A0ABQ2AHL2</accession>
<protein>
    <recommendedName>
        <fullName evidence="4">Lipocalin-like domain-containing protein</fullName>
    </recommendedName>
</protein>
<comment type="caution">
    <text evidence="2">The sequence shown here is derived from an EMBL/GenBank/DDBJ whole genome shotgun (WGS) entry which is preliminary data.</text>
</comment>
<feature type="chain" id="PRO_5046107866" description="Lipocalin-like domain-containing protein" evidence="1">
    <location>
        <begin position="34"/>
        <end position="143"/>
    </location>
</feature>
<gene>
    <name evidence="2" type="ORF">GCM10011495_39620</name>
</gene>
<dbReference type="Proteomes" id="UP000637774">
    <property type="component" value="Unassembled WGS sequence"/>
</dbReference>
<name>A0ABQ2AHL2_9BACT</name>
<sequence>MYLSTHPILAMKFSVMALIGALLLTACSKSAPAPPTLVGIWDLESVRSQSVPQNGSPPRDRTYVATPGESPQEFTADGRVWHQNPGATGSFYPYRFDGTTVVVSLGPFDMQWQVLELSAHRLVYRYVHDGSPVQFTETFTYRR</sequence>
<proteinExistence type="predicted"/>
<dbReference type="EMBL" id="BMGY01000073">
    <property type="protein sequence ID" value="GGH91460.1"/>
    <property type="molecule type" value="Genomic_DNA"/>
</dbReference>
<organism evidence="2 3">
    <name type="scientific">Hymenobacter frigidus</name>
    <dbReference type="NCBI Taxonomy" id="1524095"/>
    <lineage>
        <taxon>Bacteria</taxon>
        <taxon>Pseudomonadati</taxon>
        <taxon>Bacteroidota</taxon>
        <taxon>Cytophagia</taxon>
        <taxon>Cytophagales</taxon>
        <taxon>Hymenobacteraceae</taxon>
        <taxon>Hymenobacter</taxon>
    </lineage>
</organism>
<evidence type="ECO:0000313" key="2">
    <source>
        <dbReference type="EMBL" id="GGH91460.1"/>
    </source>
</evidence>
<keyword evidence="3" id="KW-1185">Reference proteome</keyword>
<evidence type="ECO:0000256" key="1">
    <source>
        <dbReference type="SAM" id="SignalP"/>
    </source>
</evidence>
<reference evidence="3" key="1">
    <citation type="journal article" date="2019" name="Int. J. Syst. Evol. Microbiol.">
        <title>The Global Catalogue of Microorganisms (GCM) 10K type strain sequencing project: providing services to taxonomists for standard genome sequencing and annotation.</title>
        <authorList>
            <consortium name="The Broad Institute Genomics Platform"/>
            <consortium name="The Broad Institute Genome Sequencing Center for Infectious Disease"/>
            <person name="Wu L."/>
            <person name="Ma J."/>
        </authorList>
    </citation>
    <scope>NUCLEOTIDE SEQUENCE [LARGE SCALE GENOMIC DNA]</scope>
    <source>
        <strain evidence="3">CGMCC 1.14966</strain>
    </source>
</reference>
<feature type="signal peptide" evidence="1">
    <location>
        <begin position="1"/>
        <end position="33"/>
    </location>
</feature>